<proteinExistence type="inferred from homology"/>
<dbReference type="SUPFAM" id="SSF53850">
    <property type="entry name" value="Periplasmic binding protein-like II"/>
    <property type="match status" value="1"/>
</dbReference>
<dbReference type="EMBL" id="JACHMB010000001">
    <property type="protein sequence ID" value="MBB5780821.1"/>
    <property type="molecule type" value="Genomic_DNA"/>
</dbReference>
<dbReference type="PROSITE" id="PS50931">
    <property type="entry name" value="HTH_LYSR"/>
    <property type="match status" value="1"/>
</dbReference>
<keyword evidence="2" id="KW-0805">Transcription regulation</keyword>
<dbReference type="InterPro" id="IPR036388">
    <property type="entry name" value="WH-like_DNA-bd_sf"/>
</dbReference>
<dbReference type="InterPro" id="IPR005119">
    <property type="entry name" value="LysR_subst-bd"/>
</dbReference>
<comment type="caution">
    <text evidence="6">The sequence shown here is derived from an EMBL/GenBank/DDBJ whole genome shotgun (WGS) entry which is preliminary data.</text>
</comment>
<dbReference type="Pfam" id="PF03466">
    <property type="entry name" value="LysR_substrate"/>
    <property type="match status" value="1"/>
</dbReference>
<organism evidence="6 7">
    <name type="scientific">Nonomuraea jabiensis</name>
    <dbReference type="NCBI Taxonomy" id="882448"/>
    <lineage>
        <taxon>Bacteria</taxon>
        <taxon>Bacillati</taxon>
        <taxon>Actinomycetota</taxon>
        <taxon>Actinomycetes</taxon>
        <taxon>Streptosporangiales</taxon>
        <taxon>Streptosporangiaceae</taxon>
        <taxon>Nonomuraea</taxon>
    </lineage>
</organism>
<dbReference type="FunFam" id="1.10.10.10:FF:000001">
    <property type="entry name" value="LysR family transcriptional regulator"/>
    <property type="match status" value="1"/>
</dbReference>
<dbReference type="InterPro" id="IPR000847">
    <property type="entry name" value="LysR_HTH_N"/>
</dbReference>
<accession>A0A7W9LEG3</accession>
<name>A0A7W9LEG3_9ACTN</name>
<dbReference type="GO" id="GO:0032993">
    <property type="term" value="C:protein-DNA complex"/>
    <property type="evidence" value="ECO:0007669"/>
    <property type="project" value="TreeGrafter"/>
</dbReference>
<dbReference type="PANTHER" id="PTHR30346">
    <property type="entry name" value="TRANSCRIPTIONAL DUAL REGULATOR HCAR-RELATED"/>
    <property type="match status" value="1"/>
</dbReference>
<dbReference type="SUPFAM" id="SSF46785">
    <property type="entry name" value="Winged helix' DNA-binding domain"/>
    <property type="match status" value="1"/>
</dbReference>
<sequence length="303" mass="32782">MDIQQLRYFMVVAEELHFGRAAERLHVTSSPLSRRIRELEKELGHDLFDRRYHQVELTSFGRTFLDPARDVLARFDALAELAAGAAPPPAVVRIGATPLAPTQVLDLVLETFAEVSPGTELPLTLEPSAGLLGLLAARKLDIAVVHLPVDAGGLGSLALAEYRFAVAMRADDPLAGRPRLTLADLADRQMLLTSHKVHPLVMNGLRDHLRAGGVTRIRELPHNDAVQVAAHVTHSRALSLTTLSTISGRIFGEAGLVLVPLHDPDLHFRLGVVWSASAAARGGPIAKVLDALRTRHGDPLVIL</sequence>
<dbReference type="Gene3D" id="3.40.190.10">
    <property type="entry name" value="Periplasmic binding protein-like II"/>
    <property type="match status" value="2"/>
</dbReference>
<dbReference type="Gene3D" id="1.10.10.10">
    <property type="entry name" value="Winged helix-like DNA-binding domain superfamily/Winged helix DNA-binding domain"/>
    <property type="match status" value="1"/>
</dbReference>
<dbReference type="RefSeq" id="WP_185074224.1">
    <property type="nucleotide sequence ID" value="NZ_JACHMB010000001.1"/>
</dbReference>
<dbReference type="GO" id="GO:0003700">
    <property type="term" value="F:DNA-binding transcription factor activity"/>
    <property type="evidence" value="ECO:0007669"/>
    <property type="project" value="InterPro"/>
</dbReference>
<evidence type="ECO:0000256" key="2">
    <source>
        <dbReference type="ARBA" id="ARBA00023015"/>
    </source>
</evidence>
<evidence type="ECO:0000256" key="4">
    <source>
        <dbReference type="ARBA" id="ARBA00023163"/>
    </source>
</evidence>
<dbReference type="Proteomes" id="UP000579153">
    <property type="component" value="Unassembled WGS sequence"/>
</dbReference>
<dbReference type="GO" id="GO:0003677">
    <property type="term" value="F:DNA binding"/>
    <property type="evidence" value="ECO:0007669"/>
    <property type="project" value="UniProtKB-KW"/>
</dbReference>
<feature type="domain" description="HTH lysR-type" evidence="5">
    <location>
        <begin position="1"/>
        <end position="58"/>
    </location>
</feature>
<evidence type="ECO:0000256" key="1">
    <source>
        <dbReference type="ARBA" id="ARBA00009437"/>
    </source>
</evidence>
<keyword evidence="3 6" id="KW-0238">DNA-binding</keyword>
<gene>
    <name evidence="6" type="ORF">HD596_007577</name>
</gene>
<dbReference type="InterPro" id="IPR036390">
    <property type="entry name" value="WH_DNA-bd_sf"/>
</dbReference>
<evidence type="ECO:0000313" key="7">
    <source>
        <dbReference type="Proteomes" id="UP000579153"/>
    </source>
</evidence>
<dbReference type="PANTHER" id="PTHR30346:SF28">
    <property type="entry name" value="HTH-TYPE TRANSCRIPTIONAL REGULATOR CYNR"/>
    <property type="match status" value="1"/>
</dbReference>
<reference evidence="6 7" key="1">
    <citation type="submission" date="2020-08" db="EMBL/GenBank/DDBJ databases">
        <title>Sequencing the genomes of 1000 actinobacteria strains.</title>
        <authorList>
            <person name="Klenk H.-P."/>
        </authorList>
    </citation>
    <scope>NUCLEOTIDE SEQUENCE [LARGE SCALE GENOMIC DNA]</scope>
    <source>
        <strain evidence="6 7">DSM 45507</strain>
    </source>
</reference>
<evidence type="ECO:0000313" key="6">
    <source>
        <dbReference type="EMBL" id="MBB5780821.1"/>
    </source>
</evidence>
<evidence type="ECO:0000256" key="3">
    <source>
        <dbReference type="ARBA" id="ARBA00023125"/>
    </source>
</evidence>
<dbReference type="Pfam" id="PF00126">
    <property type="entry name" value="HTH_1"/>
    <property type="match status" value="1"/>
</dbReference>
<evidence type="ECO:0000259" key="5">
    <source>
        <dbReference type="PROSITE" id="PS50931"/>
    </source>
</evidence>
<dbReference type="PRINTS" id="PR00039">
    <property type="entry name" value="HTHLYSR"/>
</dbReference>
<dbReference type="AlphaFoldDB" id="A0A7W9LEG3"/>
<comment type="similarity">
    <text evidence="1">Belongs to the LysR transcriptional regulatory family.</text>
</comment>
<keyword evidence="7" id="KW-1185">Reference proteome</keyword>
<protein>
    <submittedName>
        <fullName evidence="6">DNA-binding transcriptional LysR family regulator</fullName>
    </submittedName>
</protein>
<keyword evidence="4" id="KW-0804">Transcription</keyword>